<feature type="domain" description="YCII-related" evidence="2">
    <location>
        <begin position="1"/>
        <end position="87"/>
    </location>
</feature>
<accession>A0ABX2TN78</accession>
<dbReference type="InterPro" id="IPR051807">
    <property type="entry name" value="Sec-metab_biosynth-assoc"/>
</dbReference>
<evidence type="ECO:0000256" key="1">
    <source>
        <dbReference type="ARBA" id="ARBA00007689"/>
    </source>
</evidence>
<reference evidence="3 4" key="1">
    <citation type="submission" date="2020-05" db="EMBL/GenBank/DDBJ databases">
        <title>Azospirillum oleiclasticum sp. nov, a nitrogen-fixing and heavy crude oil-emulsifying bacterium isolated from the crude oil of Yumen Oilfield.</title>
        <authorList>
            <person name="Wu D."/>
            <person name="Cai M."/>
            <person name="Zhang X."/>
        </authorList>
    </citation>
    <scope>NUCLEOTIDE SEQUENCE [LARGE SCALE GENOMIC DNA]</scope>
    <source>
        <strain evidence="3 4">ROY-1-1-2</strain>
    </source>
</reference>
<dbReference type="PANTHER" id="PTHR33606">
    <property type="entry name" value="PROTEIN YCII"/>
    <property type="match status" value="1"/>
</dbReference>
<dbReference type="EMBL" id="JABFDB010000047">
    <property type="protein sequence ID" value="NYZ24905.1"/>
    <property type="molecule type" value="Genomic_DNA"/>
</dbReference>
<dbReference type="Proteomes" id="UP000584642">
    <property type="component" value="Unassembled WGS sequence"/>
</dbReference>
<comment type="caution">
    <text evidence="3">The sequence shown here is derived from an EMBL/GenBank/DDBJ whole genome shotgun (WGS) entry which is preliminary data.</text>
</comment>
<sequence length="105" mass="11368">MLYSIHCLDGGDRAGLRARNLQAHQDYLKAATVRLVVAGPLLAEDGETAVGSMFVIEAPDHATAEAFNRNDPFHKAGVWGTISIHLFKKRWDDRLGPGSHDGASS</sequence>
<organism evidence="3 4">
    <name type="scientific">Azospirillum oleiclasticum</name>
    <dbReference type="NCBI Taxonomy" id="2735135"/>
    <lineage>
        <taxon>Bacteria</taxon>
        <taxon>Pseudomonadati</taxon>
        <taxon>Pseudomonadota</taxon>
        <taxon>Alphaproteobacteria</taxon>
        <taxon>Rhodospirillales</taxon>
        <taxon>Azospirillaceae</taxon>
        <taxon>Azospirillum</taxon>
    </lineage>
</organism>
<evidence type="ECO:0000313" key="3">
    <source>
        <dbReference type="EMBL" id="NYZ24905.1"/>
    </source>
</evidence>
<evidence type="ECO:0000259" key="2">
    <source>
        <dbReference type="Pfam" id="PF03795"/>
    </source>
</evidence>
<dbReference type="PANTHER" id="PTHR33606:SF3">
    <property type="entry name" value="PROTEIN YCII"/>
    <property type="match status" value="1"/>
</dbReference>
<comment type="similarity">
    <text evidence="1">Belongs to the YciI family.</text>
</comment>
<name>A0ABX2TN78_9PROT</name>
<dbReference type="Gene3D" id="3.30.70.1060">
    <property type="entry name" value="Dimeric alpha+beta barrel"/>
    <property type="match status" value="1"/>
</dbReference>
<dbReference type="SUPFAM" id="SSF54909">
    <property type="entry name" value="Dimeric alpha+beta barrel"/>
    <property type="match status" value="1"/>
</dbReference>
<dbReference type="RefSeq" id="WP_180286679.1">
    <property type="nucleotide sequence ID" value="NZ_JABFDB010000047.1"/>
</dbReference>
<gene>
    <name evidence="3" type="ORF">HND93_34820</name>
</gene>
<dbReference type="InterPro" id="IPR005545">
    <property type="entry name" value="YCII"/>
</dbReference>
<dbReference type="Pfam" id="PF03795">
    <property type="entry name" value="YCII"/>
    <property type="match status" value="1"/>
</dbReference>
<evidence type="ECO:0000313" key="4">
    <source>
        <dbReference type="Proteomes" id="UP000584642"/>
    </source>
</evidence>
<dbReference type="InterPro" id="IPR011008">
    <property type="entry name" value="Dimeric_a/b-barrel"/>
</dbReference>
<proteinExistence type="inferred from homology"/>
<keyword evidence="4" id="KW-1185">Reference proteome</keyword>
<protein>
    <submittedName>
        <fullName evidence="3">YciI family protein</fullName>
    </submittedName>
</protein>